<evidence type="ECO:0000313" key="3">
    <source>
        <dbReference type="Proteomes" id="UP000886595"/>
    </source>
</evidence>
<name>A0A8X7QGE1_BRACI</name>
<feature type="region of interest" description="Disordered" evidence="1">
    <location>
        <begin position="79"/>
        <end position="137"/>
    </location>
</feature>
<proteinExistence type="predicted"/>
<evidence type="ECO:0000256" key="1">
    <source>
        <dbReference type="SAM" id="MobiDB-lite"/>
    </source>
</evidence>
<feature type="compositionally biased region" description="Low complexity" evidence="1">
    <location>
        <begin position="81"/>
        <end position="93"/>
    </location>
</feature>
<organism evidence="2 3">
    <name type="scientific">Brassica carinata</name>
    <name type="common">Ethiopian mustard</name>
    <name type="synonym">Abyssinian cabbage</name>
    <dbReference type="NCBI Taxonomy" id="52824"/>
    <lineage>
        <taxon>Eukaryota</taxon>
        <taxon>Viridiplantae</taxon>
        <taxon>Streptophyta</taxon>
        <taxon>Embryophyta</taxon>
        <taxon>Tracheophyta</taxon>
        <taxon>Spermatophyta</taxon>
        <taxon>Magnoliopsida</taxon>
        <taxon>eudicotyledons</taxon>
        <taxon>Gunneridae</taxon>
        <taxon>Pentapetalae</taxon>
        <taxon>rosids</taxon>
        <taxon>malvids</taxon>
        <taxon>Brassicales</taxon>
        <taxon>Brassicaceae</taxon>
        <taxon>Brassiceae</taxon>
        <taxon>Brassica</taxon>
    </lineage>
</organism>
<accession>A0A8X7QGE1</accession>
<sequence>MATTMIRTQRSSDEIVSKMALVRKKFEAFRQGEHAEFIVSTSKKDSVLGVVSTMADLNKGVKLACEDYNRRLYLGKAQVCSSPSRARTRTPSTIIFSTKETASASPKEETDSRLVPGEDQNDPLRQSSPPEGCLRDVGSCRDEDVTLSCRLEGSIFHTPSVER</sequence>
<comment type="caution">
    <text evidence="2">The sequence shown here is derived from an EMBL/GenBank/DDBJ whole genome shotgun (WGS) entry which is preliminary data.</text>
</comment>
<dbReference type="Proteomes" id="UP000886595">
    <property type="component" value="Unassembled WGS sequence"/>
</dbReference>
<keyword evidence="3" id="KW-1185">Reference proteome</keyword>
<dbReference type="EMBL" id="JAAMPC010000013">
    <property type="protein sequence ID" value="KAG2269273.1"/>
    <property type="molecule type" value="Genomic_DNA"/>
</dbReference>
<reference evidence="2 3" key="1">
    <citation type="submission" date="2020-02" db="EMBL/GenBank/DDBJ databases">
        <authorList>
            <person name="Ma Q."/>
            <person name="Huang Y."/>
            <person name="Song X."/>
            <person name="Pei D."/>
        </authorList>
    </citation>
    <scope>NUCLEOTIDE SEQUENCE [LARGE SCALE GENOMIC DNA]</scope>
    <source>
        <strain evidence="2">Sxm20200214</strain>
        <tissue evidence="2">Leaf</tissue>
    </source>
</reference>
<dbReference type="AlphaFoldDB" id="A0A8X7QGE1"/>
<evidence type="ECO:0000313" key="2">
    <source>
        <dbReference type="EMBL" id="KAG2269273.1"/>
    </source>
</evidence>
<gene>
    <name evidence="2" type="ORF">Bca52824_063828</name>
</gene>
<feature type="compositionally biased region" description="Polar residues" evidence="1">
    <location>
        <begin position="94"/>
        <end position="104"/>
    </location>
</feature>
<protein>
    <submittedName>
        <fullName evidence="2">Uncharacterized protein</fullName>
    </submittedName>
</protein>